<dbReference type="InterPro" id="IPR023380">
    <property type="entry name" value="DsbB-like_sf"/>
</dbReference>
<feature type="topological domain" description="Cytoplasmic" evidence="14">
    <location>
        <begin position="65"/>
        <end position="70"/>
    </location>
</feature>
<feature type="disulfide bond" description="Redox-active" evidence="14">
    <location>
        <begin position="39"/>
        <end position="42"/>
    </location>
</feature>
<comment type="similarity">
    <text evidence="2 14">Belongs to the DsbB family.</text>
</comment>
<evidence type="ECO:0000256" key="5">
    <source>
        <dbReference type="ARBA" id="ARBA00022519"/>
    </source>
</evidence>
<keyword evidence="11 14" id="KW-1015">Disulfide bond</keyword>
<dbReference type="EMBL" id="WTVQ01000004">
    <property type="protein sequence ID" value="NMG73776.1"/>
    <property type="molecule type" value="Genomic_DNA"/>
</dbReference>
<keyword evidence="10 14" id="KW-0472">Membrane</keyword>
<feature type="topological domain" description="Cytoplasmic" evidence="14">
    <location>
        <begin position="1"/>
        <end position="12"/>
    </location>
</feature>
<comment type="caution">
    <text evidence="16">The sequence shown here is derived from an EMBL/GenBank/DDBJ whole genome shotgun (WGS) entry which is preliminary data.</text>
</comment>
<evidence type="ECO:0000256" key="7">
    <source>
        <dbReference type="ARBA" id="ARBA00022982"/>
    </source>
</evidence>
<evidence type="ECO:0000256" key="6">
    <source>
        <dbReference type="ARBA" id="ARBA00022692"/>
    </source>
</evidence>
<keyword evidence="17" id="KW-1185">Reference proteome</keyword>
<dbReference type="RefSeq" id="WP_169258934.1">
    <property type="nucleotide sequence ID" value="NZ_WTVQ01000004.1"/>
</dbReference>
<dbReference type="InterPro" id="IPR022920">
    <property type="entry name" value="Disulphide_bond_form_DsbB"/>
</dbReference>
<keyword evidence="5" id="KW-0997">Cell inner membrane</keyword>
<keyword evidence="3 14" id="KW-0813">Transport</keyword>
<feature type="topological domain" description="Cytoplasmic" evidence="14">
    <location>
        <begin position="164"/>
        <end position="168"/>
    </location>
</feature>
<reference evidence="16 17" key="1">
    <citation type="submission" date="2019-12" db="EMBL/GenBank/DDBJ databases">
        <title>Comparative genomics gives insights into the taxonomy of the Azoarcus-Aromatoleum group and reveals separate origins of nif in the plant-associated Azoarcus and non-plant-associated Aromatoleum sub-groups.</title>
        <authorList>
            <person name="Lafos M."/>
            <person name="Maluk M."/>
            <person name="Batista M."/>
            <person name="Junghare M."/>
            <person name="Carmona M."/>
            <person name="Faoro H."/>
            <person name="Cruz L.M."/>
            <person name="Battistoni F."/>
            <person name="De Souza E."/>
            <person name="Pedrosa F."/>
            <person name="Chen W.-M."/>
            <person name="Poole P.S."/>
            <person name="Dixon R.A."/>
            <person name="James E.K."/>
        </authorList>
    </citation>
    <scope>NUCLEOTIDE SEQUENCE [LARGE SCALE GENOMIC DNA]</scope>
    <source>
        <strain evidence="16 17">22Lin</strain>
    </source>
</reference>
<evidence type="ECO:0000256" key="12">
    <source>
        <dbReference type="ARBA" id="ARBA00023186"/>
    </source>
</evidence>
<organism evidence="16 17">
    <name type="scientific">Aromatoleum diolicum</name>
    <dbReference type="NCBI Taxonomy" id="75796"/>
    <lineage>
        <taxon>Bacteria</taxon>
        <taxon>Pseudomonadati</taxon>
        <taxon>Pseudomonadota</taxon>
        <taxon>Betaproteobacteria</taxon>
        <taxon>Rhodocyclales</taxon>
        <taxon>Rhodocyclaceae</taxon>
        <taxon>Aromatoleum</taxon>
    </lineage>
</organism>
<keyword evidence="13 14" id="KW-0676">Redox-active center</keyword>
<dbReference type="SUPFAM" id="SSF158442">
    <property type="entry name" value="DsbB-like"/>
    <property type="match status" value="1"/>
</dbReference>
<evidence type="ECO:0000256" key="10">
    <source>
        <dbReference type="ARBA" id="ARBA00023136"/>
    </source>
</evidence>
<keyword evidence="9 14" id="KW-0560">Oxidoreductase</keyword>
<dbReference type="PANTHER" id="PTHR36570">
    <property type="entry name" value="DISULFIDE BOND FORMATION PROTEIN B"/>
    <property type="match status" value="1"/>
</dbReference>
<evidence type="ECO:0000256" key="1">
    <source>
        <dbReference type="ARBA" id="ARBA00004429"/>
    </source>
</evidence>
<feature type="topological domain" description="Periplasmic" evidence="14">
    <location>
        <begin position="30"/>
        <end position="47"/>
    </location>
</feature>
<evidence type="ECO:0000256" key="2">
    <source>
        <dbReference type="ARBA" id="ARBA00008823"/>
    </source>
</evidence>
<dbReference type="HAMAP" id="MF_00286">
    <property type="entry name" value="DsbB"/>
    <property type="match status" value="1"/>
</dbReference>
<proteinExistence type="inferred from homology"/>
<keyword evidence="7 14" id="KW-0249">Electron transport</keyword>
<sequence>MMNPSTLSPRVLFLSLSAVCVGLLGFGLYLQHYVGLDPCPMCIMQRYAFIAIAVTALVGGLHNPGRTGTRVYAGLTLLAALTGGGIAARQSWIQIYPPEVAECGPDLEFMLGSFPLADALPMIFQGSGDCTKVDWSFLGLSIANWSLVTLTLIAVGAIALMLRRESRA</sequence>
<protein>
    <recommendedName>
        <fullName evidence="14">Disulfide bond formation protein B</fullName>
    </recommendedName>
    <alternativeName>
        <fullName evidence="14">Disulfide oxidoreductase</fullName>
    </alternativeName>
</protein>
<dbReference type="Gene3D" id="1.20.1550.10">
    <property type="entry name" value="DsbB-like"/>
    <property type="match status" value="1"/>
</dbReference>
<evidence type="ECO:0000256" key="4">
    <source>
        <dbReference type="ARBA" id="ARBA00022475"/>
    </source>
</evidence>
<evidence type="ECO:0000256" key="9">
    <source>
        <dbReference type="ARBA" id="ARBA00023002"/>
    </source>
</evidence>
<evidence type="ECO:0000256" key="11">
    <source>
        <dbReference type="ARBA" id="ARBA00023157"/>
    </source>
</evidence>
<comment type="subcellular location">
    <subcellularLocation>
        <location evidence="1">Cell inner membrane</location>
        <topology evidence="1">Multi-pass membrane protein</topology>
    </subcellularLocation>
    <subcellularLocation>
        <location evidence="14">Cell membrane</location>
        <topology evidence="14">Multi-pass membrane protein</topology>
    </subcellularLocation>
</comment>
<accession>A0ABX1Q5Y3</accession>
<keyword evidence="4 14" id="KW-1003">Cell membrane</keyword>
<evidence type="ECO:0000256" key="8">
    <source>
        <dbReference type="ARBA" id="ARBA00022989"/>
    </source>
</evidence>
<dbReference type="InterPro" id="IPR050183">
    <property type="entry name" value="DsbB"/>
</dbReference>
<evidence type="ECO:0000313" key="17">
    <source>
        <dbReference type="Proteomes" id="UP000648984"/>
    </source>
</evidence>
<dbReference type="PANTHER" id="PTHR36570:SF3">
    <property type="entry name" value="DISULFIDE BOND FORMATION PROTEIN B"/>
    <property type="match status" value="1"/>
</dbReference>
<comment type="function">
    <text evidence="14">Required for disulfide bond formation in some periplasmic proteins. Acts by oxidizing the DsbA protein.</text>
</comment>
<feature type="transmembrane region" description="Helical" evidence="15">
    <location>
        <begin position="43"/>
        <end position="59"/>
    </location>
</feature>
<keyword evidence="12 14" id="KW-0143">Chaperone</keyword>
<feature type="transmembrane region" description="Helical" evidence="15">
    <location>
        <begin position="71"/>
        <end position="88"/>
    </location>
</feature>
<dbReference type="InterPro" id="IPR003752">
    <property type="entry name" value="DiS_bond_form_DsbB/BdbC"/>
</dbReference>
<evidence type="ECO:0000256" key="14">
    <source>
        <dbReference type="HAMAP-Rule" id="MF_00286"/>
    </source>
</evidence>
<dbReference type="Pfam" id="PF02600">
    <property type="entry name" value="DsbB"/>
    <property type="match status" value="1"/>
</dbReference>
<gene>
    <name evidence="14" type="primary">dsbB</name>
    <name evidence="16" type="ORF">GPA25_03285</name>
</gene>
<evidence type="ECO:0000256" key="3">
    <source>
        <dbReference type="ARBA" id="ARBA00022448"/>
    </source>
</evidence>
<evidence type="ECO:0000256" key="15">
    <source>
        <dbReference type="SAM" id="Phobius"/>
    </source>
</evidence>
<name>A0ABX1Q5Y3_9RHOO</name>
<evidence type="ECO:0000313" key="16">
    <source>
        <dbReference type="EMBL" id="NMG73776.1"/>
    </source>
</evidence>
<dbReference type="Proteomes" id="UP000648984">
    <property type="component" value="Unassembled WGS sequence"/>
</dbReference>
<keyword evidence="6 14" id="KW-0812">Transmembrane</keyword>
<feature type="transmembrane region" description="Helical" evidence="15">
    <location>
        <begin position="12"/>
        <end position="31"/>
    </location>
</feature>
<keyword evidence="8 14" id="KW-1133">Transmembrane helix</keyword>
<feature type="transmembrane region" description="Helical" evidence="15">
    <location>
        <begin position="142"/>
        <end position="162"/>
    </location>
</feature>
<comment type="caution">
    <text evidence="14">Lacks conserved residue(s) required for the propagation of feature annotation.</text>
</comment>
<evidence type="ECO:0000256" key="13">
    <source>
        <dbReference type="ARBA" id="ARBA00023284"/>
    </source>
</evidence>